<name>A0A1W6ZWZ0_9HYPH</name>
<proteinExistence type="predicted"/>
<accession>A0A1W6ZWZ0</accession>
<dbReference type="EMBL" id="CP021112">
    <property type="protein sequence ID" value="ARQ01919.1"/>
    <property type="molecule type" value="Genomic_DNA"/>
</dbReference>
<reference evidence="1 2" key="1">
    <citation type="submission" date="2017-05" db="EMBL/GenBank/DDBJ databases">
        <title>Full genome sequence of Pseudorhodoplanes sinuspersici.</title>
        <authorList>
            <person name="Dastgheib S.M.M."/>
            <person name="Shavandi M."/>
            <person name="Tirandaz H."/>
        </authorList>
    </citation>
    <scope>NUCLEOTIDE SEQUENCE [LARGE SCALE GENOMIC DNA]</scope>
    <source>
        <strain evidence="1 2">RIPI110</strain>
    </source>
</reference>
<keyword evidence="2" id="KW-1185">Reference proteome</keyword>
<sequence length="211" mass="23539">MTHSGGKHHTNVGDRGQRYEVRATGYPTDGKNVVGWAENYDDADKLAGGIRKAPGCTATEIWDRQENRRAIRPLRATYNPDAPYVVDRHDEEDGGIHYEIFDKRPDTYRRLCTISDEFSLSRGQAKKDAEMIVRALNGMHASVDAAIDLIREDYCWLIGKGRLRSEEPLYGIQILQPGTNKVLAEAEHEEIVECIRAAVAKADAAQSANGE</sequence>
<evidence type="ECO:0000313" key="1">
    <source>
        <dbReference type="EMBL" id="ARQ01919.1"/>
    </source>
</evidence>
<dbReference type="AlphaFoldDB" id="A0A1W6ZWZ0"/>
<dbReference type="Proteomes" id="UP000194137">
    <property type="component" value="Chromosome"/>
</dbReference>
<dbReference type="STRING" id="1235591.CAK95_24575"/>
<gene>
    <name evidence="1" type="ORF">CAK95_24575</name>
</gene>
<protein>
    <submittedName>
        <fullName evidence="1">Uncharacterized protein</fullName>
    </submittedName>
</protein>
<dbReference type="KEGG" id="psin:CAK95_24575"/>
<evidence type="ECO:0000313" key="2">
    <source>
        <dbReference type="Proteomes" id="UP000194137"/>
    </source>
</evidence>
<organism evidence="1 2">
    <name type="scientific">Pseudorhodoplanes sinuspersici</name>
    <dbReference type="NCBI Taxonomy" id="1235591"/>
    <lineage>
        <taxon>Bacteria</taxon>
        <taxon>Pseudomonadati</taxon>
        <taxon>Pseudomonadota</taxon>
        <taxon>Alphaproteobacteria</taxon>
        <taxon>Hyphomicrobiales</taxon>
        <taxon>Pseudorhodoplanes</taxon>
    </lineage>
</organism>
<dbReference type="RefSeq" id="WP_086090314.1">
    <property type="nucleotide sequence ID" value="NZ_CP021112.1"/>
</dbReference>